<sequence>MGSENSALKSYSLEEPPFTLPTGHTIYPAVLQDGRRASVFVYKRENEDKVNKAAKHLKTLRHPCLLRFLSCTVEANGIHLVTERVKPLELVLETLSSAEICAGIYDVLLALIFLHDRGNLTHNNVCLSSVFVSEDGHWKLGGMETVCNFSEATPEFLCHVRSVRDQSCIPCEEMSADFKILPSSYGHARDAYAFGTTVENLLTVLNDQVSADILSSFQQTLHCTLLNPDPKCRPPLSSLLSHEFFRNDFLEVVNFLKTLTLKSEEEKTEFFKFLLDRVAGLSEELIASRLVPLLLNQLVFAEPVAVKSFLPHLLGPKKEQTGESQTSCLLSPALFQAHVIPVLLKLFEVHEEHVRMVLLSHIHAYAELFSREELKNIILPQVLLGLRDTSDSIVAITLHSLAVLVSLLGPEVVVGGERTKIFKSSAPSFMKTADLSPEDSPSHVVSNQRNQTSRPLKSSSSLFPISGNAPVKKLSGRQDNPLALKTGEQGIQPSLNGIPGSMTTPNSRSSLTTSEKPAEEWPDWSEPEETDTDKTVNIQIQPRELQGSVGPYFADHDVDEKPWDDFEPRTPSPKLPSGNCLTVTRADAVGRPRPLPGTHQLSKEFKSLRLSPPTKSCPGNSWNNDKWDHQDQLEQTVLPKPTFQERLKSSSENGLGEEFTIKVKRKPVADPELDWFADMIPDIKPSSAVLIFPEARTEAADPSPLGDISSRDGASQNVLFSSKFAAADVIEAEATGWGEEEELNWEDDTNW</sequence>
<dbReference type="Gene3D" id="3.30.200.20">
    <property type="entry name" value="Phosphorylase Kinase, domain 1"/>
    <property type="match status" value="1"/>
</dbReference>
<dbReference type="InterPro" id="IPR051177">
    <property type="entry name" value="CIK-Related_Protein"/>
</dbReference>
<evidence type="ECO:0000256" key="2">
    <source>
        <dbReference type="PROSITE-ProRule" id="PRU00103"/>
    </source>
</evidence>
<dbReference type="GO" id="GO:0004672">
    <property type="term" value="F:protein kinase activity"/>
    <property type="evidence" value="ECO:0007669"/>
    <property type="project" value="InterPro"/>
</dbReference>
<feature type="non-terminal residue" evidence="5">
    <location>
        <position position="1"/>
    </location>
</feature>
<accession>A0A7K4W473</accession>
<feature type="region of interest" description="Disordered" evidence="3">
    <location>
        <begin position="432"/>
        <end position="533"/>
    </location>
</feature>
<proteinExistence type="inferred from homology"/>
<dbReference type="InterPro" id="IPR016024">
    <property type="entry name" value="ARM-type_fold"/>
</dbReference>
<protein>
    <submittedName>
        <fullName evidence="5">PACE1 protein</fullName>
    </submittedName>
</protein>
<evidence type="ECO:0000256" key="3">
    <source>
        <dbReference type="SAM" id="MobiDB-lite"/>
    </source>
</evidence>
<comment type="similarity">
    <text evidence="1">Belongs to the protein kinase superfamily.</text>
</comment>
<organism evidence="5 6">
    <name type="scientific">Tachuris rubrigastra</name>
    <dbReference type="NCBI Taxonomy" id="495162"/>
    <lineage>
        <taxon>Eukaryota</taxon>
        <taxon>Metazoa</taxon>
        <taxon>Chordata</taxon>
        <taxon>Craniata</taxon>
        <taxon>Vertebrata</taxon>
        <taxon>Euteleostomi</taxon>
        <taxon>Archelosauria</taxon>
        <taxon>Archosauria</taxon>
        <taxon>Dinosauria</taxon>
        <taxon>Saurischia</taxon>
        <taxon>Theropoda</taxon>
        <taxon>Coelurosauria</taxon>
        <taxon>Aves</taxon>
        <taxon>Neognathae</taxon>
        <taxon>Neoaves</taxon>
        <taxon>Telluraves</taxon>
        <taxon>Australaves</taxon>
        <taxon>Passeriformes</taxon>
        <taxon>Tyrannidae</taxon>
        <taxon>Tachuris</taxon>
    </lineage>
</organism>
<dbReference type="Gene3D" id="1.10.510.10">
    <property type="entry name" value="Transferase(Phosphotransferase) domain 1"/>
    <property type="match status" value="1"/>
</dbReference>
<keyword evidence="6" id="KW-1185">Reference proteome</keyword>
<dbReference type="InterPro" id="IPR011009">
    <property type="entry name" value="Kinase-like_dom_sf"/>
</dbReference>
<dbReference type="InterPro" id="IPR000719">
    <property type="entry name" value="Prot_kinase_dom"/>
</dbReference>
<dbReference type="SUPFAM" id="SSF56112">
    <property type="entry name" value="Protein kinase-like (PK-like)"/>
    <property type="match status" value="1"/>
</dbReference>
<dbReference type="Proteomes" id="UP000540952">
    <property type="component" value="Unassembled WGS sequence"/>
</dbReference>
<dbReference type="AlphaFoldDB" id="A0A7K4W473"/>
<reference evidence="5 6" key="1">
    <citation type="submission" date="2019-09" db="EMBL/GenBank/DDBJ databases">
        <title>Bird 10,000 Genomes (B10K) Project - Family phase.</title>
        <authorList>
            <person name="Zhang G."/>
        </authorList>
    </citation>
    <scope>NUCLEOTIDE SEQUENCE [LARGE SCALE GENOMIC DNA]</scope>
    <source>
        <strain evidence="5">B10K-CU-031-13</strain>
        <tissue evidence="5">Muscle</tissue>
    </source>
</reference>
<dbReference type="SUPFAM" id="SSF48371">
    <property type="entry name" value="ARM repeat"/>
    <property type="match status" value="1"/>
</dbReference>
<feature type="compositionally biased region" description="Polar residues" evidence="3">
    <location>
        <begin position="443"/>
        <end position="463"/>
    </location>
</feature>
<feature type="compositionally biased region" description="Acidic residues" evidence="3">
    <location>
        <begin position="520"/>
        <end position="531"/>
    </location>
</feature>
<feature type="non-terminal residue" evidence="5">
    <location>
        <position position="751"/>
    </location>
</feature>
<dbReference type="Gene3D" id="1.25.10.10">
    <property type="entry name" value="Leucine-rich Repeat Variant"/>
    <property type="match status" value="1"/>
</dbReference>
<dbReference type="PANTHER" id="PTHR12984">
    <property type="entry name" value="SCY1-RELATED S/T PROTEIN KINASE-LIKE"/>
    <property type="match status" value="1"/>
</dbReference>
<name>A0A7K4W473_9TYRA</name>
<dbReference type="PANTHER" id="PTHR12984:SF15">
    <property type="entry name" value="PROTEIN-ASSOCIATING WITH THE CARBOXYL-TERMINAL DOMAIN OF EZRIN"/>
    <property type="match status" value="1"/>
</dbReference>
<evidence type="ECO:0000313" key="5">
    <source>
        <dbReference type="EMBL" id="NWR29447.1"/>
    </source>
</evidence>
<dbReference type="SMART" id="SM00220">
    <property type="entry name" value="S_TKc"/>
    <property type="match status" value="1"/>
</dbReference>
<dbReference type="PROSITE" id="PS50011">
    <property type="entry name" value="PROTEIN_KINASE_DOM"/>
    <property type="match status" value="1"/>
</dbReference>
<comment type="caution">
    <text evidence="5">The sequence shown here is derived from an EMBL/GenBank/DDBJ whole genome shotgun (WGS) entry which is preliminary data.</text>
</comment>
<dbReference type="InterPro" id="IPR021133">
    <property type="entry name" value="HEAT_type_2"/>
</dbReference>
<dbReference type="PROSITE" id="PS50077">
    <property type="entry name" value="HEAT_REPEAT"/>
    <property type="match status" value="1"/>
</dbReference>
<evidence type="ECO:0000313" key="6">
    <source>
        <dbReference type="Proteomes" id="UP000540952"/>
    </source>
</evidence>
<evidence type="ECO:0000256" key="1">
    <source>
        <dbReference type="ARBA" id="ARBA00038349"/>
    </source>
</evidence>
<feature type="repeat" description="HEAT" evidence="2">
    <location>
        <begin position="339"/>
        <end position="376"/>
    </location>
</feature>
<evidence type="ECO:0000259" key="4">
    <source>
        <dbReference type="PROSITE" id="PS50011"/>
    </source>
</evidence>
<feature type="domain" description="Protein kinase" evidence="4">
    <location>
        <begin position="1"/>
        <end position="245"/>
    </location>
</feature>
<dbReference type="EMBL" id="VZRD01000040">
    <property type="protein sequence ID" value="NWR29447.1"/>
    <property type="molecule type" value="Genomic_DNA"/>
</dbReference>
<feature type="compositionally biased region" description="Polar residues" evidence="3">
    <location>
        <begin position="489"/>
        <end position="515"/>
    </location>
</feature>
<dbReference type="InterPro" id="IPR011989">
    <property type="entry name" value="ARM-like"/>
</dbReference>
<gene>
    <name evidence="5" type="primary">Scyl3</name>
    <name evidence="5" type="ORF">TACRUB_R05002</name>
</gene>
<dbReference type="GO" id="GO:0005524">
    <property type="term" value="F:ATP binding"/>
    <property type="evidence" value="ECO:0007669"/>
    <property type="project" value="InterPro"/>
</dbReference>